<dbReference type="Proteomes" id="UP001589813">
    <property type="component" value="Unassembled WGS sequence"/>
</dbReference>
<evidence type="ECO:0000313" key="3">
    <source>
        <dbReference type="Proteomes" id="UP001589813"/>
    </source>
</evidence>
<comment type="caution">
    <text evidence="2">The sequence shown here is derived from an EMBL/GenBank/DDBJ whole genome shotgun (WGS) entry which is preliminary data.</text>
</comment>
<gene>
    <name evidence="2" type="ORF">ACFFJP_02660</name>
</gene>
<keyword evidence="1" id="KW-0472">Membrane</keyword>
<name>A0ABV6B8J5_9GAMM</name>
<protein>
    <recommendedName>
        <fullName evidence="4">DUF4760 domain-containing protein</fullName>
    </recommendedName>
</protein>
<feature type="transmembrane region" description="Helical" evidence="1">
    <location>
        <begin position="6"/>
        <end position="25"/>
    </location>
</feature>
<dbReference type="EMBL" id="JBHLXP010000001">
    <property type="protein sequence ID" value="MFC0047190.1"/>
    <property type="molecule type" value="Genomic_DNA"/>
</dbReference>
<sequence>MFEFIGFLVVCYIGLVVIKAVYNAWAKGNLVNSRDSAIKNEILHTINLFASEVSFISSQNIVELTEICTHQFYNRISGEENFTVFDIFFNSLTGRYLRLTIDGTVSADVSLRSWQETDRFLRNNPTYSSELTAKLLSFWSKILIDKGVDPFNFEFSF</sequence>
<keyword evidence="3" id="KW-1185">Reference proteome</keyword>
<keyword evidence="1" id="KW-1133">Transmembrane helix</keyword>
<organism evidence="2 3">
    <name type="scientific">Rheinheimera tilapiae</name>
    <dbReference type="NCBI Taxonomy" id="875043"/>
    <lineage>
        <taxon>Bacteria</taxon>
        <taxon>Pseudomonadati</taxon>
        <taxon>Pseudomonadota</taxon>
        <taxon>Gammaproteobacteria</taxon>
        <taxon>Chromatiales</taxon>
        <taxon>Chromatiaceae</taxon>
        <taxon>Rheinheimera</taxon>
    </lineage>
</organism>
<evidence type="ECO:0000256" key="1">
    <source>
        <dbReference type="SAM" id="Phobius"/>
    </source>
</evidence>
<proteinExistence type="predicted"/>
<evidence type="ECO:0000313" key="2">
    <source>
        <dbReference type="EMBL" id="MFC0047190.1"/>
    </source>
</evidence>
<accession>A0ABV6B8J5</accession>
<reference evidence="2 3" key="1">
    <citation type="submission" date="2024-09" db="EMBL/GenBank/DDBJ databases">
        <authorList>
            <person name="Sun Q."/>
            <person name="Mori K."/>
        </authorList>
    </citation>
    <scope>NUCLEOTIDE SEQUENCE [LARGE SCALE GENOMIC DNA]</scope>
    <source>
        <strain evidence="2 3">KCTC 23315</strain>
    </source>
</reference>
<keyword evidence="1" id="KW-0812">Transmembrane</keyword>
<dbReference type="RefSeq" id="WP_377240212.1">
    <property type="nucleotide sequence ID" value="NZ_JBHLXP010000001.1"/>
</dbReference>
<evidence type="ECO:0008006" key="4">
    <source>
        <dbReference type="Google" id="ProtNLM"/>
    </source>
</evidence>